<sequence length="215" mass="23669">MRVVILPGNGCTNVRQANWYGWLEQRFKTDAATRFSAENIILRDMPDPHRARRSKWLPFIRSEMLGCSKDDANDHGKGPETIIVGHSSGAEAAMRLAETTHVAGLVLVAACHTDLGEPNETQSGWYPPGGGPWLWDNIRANAGSGLGCDVGNIIMLHSLDDPFIPIVEPRHVAGCLGQGTELREFENESHFFHPSEEIVKAVYDVADRALSKDLN</sequence>
<dbReference type="Gene3D" id="3.40.50.1820">
    <property type="entry name" value="alpha/beta hydrolase"/>
    <property type="match status" value="1"/>
</dbReference>
<organism evidence="1">
    <name type="scientific">Helicotheca tamesis</name>
    <dbReference type="NCBI Taxonomy" id="374047"/>
    <lineage>
        <taxon>Eukaryota</taxon>
        <taxon>Sar</taxon>
        <taxon>Stramenopiles</taxon>
        <taxon>Ochrophyta</taxon>
        <taxon>Bacillariophyta</taxon>
        <taxon>Mediophyceae</taxon>
        <taxon>Lithodesmiophycidae</taxon>
        <taxon>Lithodesmiales</taxon>
        <taxon>Lithodesmiaceae</taxon>
        <taxon>Helicotheca</taxon>
    </lineage>
</organism>
<dbReference type="InterPro" id="IPR010662">
    <property type="entry name" value="RBBP9/YdeN"/>
</dbReference>
<reference evidence="1" key="1">
    <citation type="submission" date="2021-01" db="EMBL/GenBank/DDBJ databases">
        <authorList>
            <person name="Corre E."/>
            <person name="Pelletier E."/>
            <person name="Niang G."/>
            <person name="Scheremetjew M."/>
            <person name="Finn R."/>
            <person name="Kale V."/>
            <person name="Holt S."/>
            <person name="Cochrane G."/>
            <person name="Meng A."/>
            <person name="Brown T."/>
            <person name="Cohen L."/>
        </authorList>
    </citation>
    <scope>NUCLEOTIDE SEQUENCE</scope>
    <source>
        <strain evidence="1">CCMP826</strain>
    </source>
</reference>
<evidence type="ECO:0008006" key="2">
    <source>
        <dbReference type="Google" id="ProtNLM"/>
    </source>
</evidence>
<dbReference type="PANTHER" id="PTHR15394">
    <property type="entry name" value="SERINE HYDROLASE RBBP9"/>
    <property type="match status" value="1"/>
</dbReference>
<dbReference type="EMBL" id="HBGV01015653">
    <property type="protein sequence ID" value="CAD9508957.1"/>
    <property type="molecule type" value="Transcribed_RNA"/>
</dbReference>
<gene>
    <name evidence="1" type="ORF">HTAM1171_LOCUS9658</name>
</gene>
<name>A0A7S2I5I0_9STRA</name>
<dbReference type="InterPro" id="IPR029058">
    <property type="entry name" value="AB_hydrolase_fold"/>
</dbReference>
<evidence type="ECO:0000313" key="1">
    <source>
        <dbReference type="EMBL" id="CAD9508957.1"/>
    </source>
</evidence>
<dbReference type="AlphaFoldDB" id="A0A7S2I5I0"/>
<proteinExistence type="predicted"/>
<dbReference type="PANTHER" id="PTHR15394:SF3">
    <property type="entry name" value="SERINE HYDROLASE RBBP9"/>
    <property type="match status" value="1"/>
</dbReference>
<protein>
    <recommendedName>
        <fullName evidence="2">AB hydrolase-1 domain-containing protein</fullName>
    </recommendedName>
</protein>
<dbReference type="GO" id="GO:0016787">
    <property type="term" value="F:hydrolase activity"/>
    <property type="evidence" value="ECO:0007669"/>
    <property type="project" value="InterPro"/>
</dbReference>
<dbReference type="SUPFAM" id="SSF53474">
    <property type="entry name" value="alpha/beta-Hydrolases"/>
    <property type="match status" value="1"/>
</dbReference>
<dbReference type="Pfam" id="PF06821">
    <property type="entry name" value="Ser_hydrolase"/>
    <property type="match status" value="1"/>
</dbReference>
<accession>A0A7S2I5I0</accession>